<evidence type="ECO:0000313" key="1">
    <source>
        <dbReference type="EMBL" id="KAF9467071.1"/>
    </source>
</evidence>
<organism evidence="1 2">
    <name type="scientific">Collybia nuda</name>
    <dbReference type="NCBI Taxonomy" id="64659"/>
    <lineage>
        <taxon>Eukaryota</taxon>
        <taxon>Fungi</taxon>
        <taxon>Dikarya</taxon>
        <taxon>Basidiomycota</taxon>
        <taxon>Agaricomycotina</taxon>
        <taxon>Agaricomycetes</taxon>
        <taxon>Agaricomycetidae</taxon>
        <taxon>Agaricales</taxon>
        <taxon>Tricholomatineae</taxon>
        <taxon>Clitocybaceae</taxon>
        <taxon>Collybia</taxon>
    </lineage>
</organism>
<keyword evidence="2" id="KW-1185">Reference proteome</keyword>
<gene>
    <name evidence="1" type="ORF">BDZ94DRAFT_1233258</name>
</gene>
<reference evidence="1" key="1">
    <citation type="submission" date="2020-11" db="EMBL/GenBank/DDBJ databases">
        <authorList>
            <consortium name="DOE Joint Genome Institute"/>
            <person name="Ahrendt S."/>
            <person name="Riley R."/>
            <person name="Andreopoulos W."/>
            <person name="Labutti K."/>
            <person name="Pangilinan J."/>
            <person name="Ruiz-Duenas F.J."/>
            <person name="Barrasa J.M."/>
            <person name="Sanchez-Garcia M."/>
            <person name="Camarero S."/>
            <person name="Miyauchi S."/>
            <person name="Serrano A."/>
            <person name="Linde D."/>
            <person name="Babiker R."/>
            <person name="Drula E."/>
            <person name="Ayuso-Fernandez I."/>
            <person name="Pacheco R."/>
            <person name="Padilla G."/>
            <person name="Ferreira P."/>
            <person name="Barriuso J."/>
            <person name="Kellner H."/>
            <person name="Castanera R."/>
            <person name="Alfaro M."/>
            <person name="Ramirez L."/>
            <person name="Pisabarro A.G."/>
            <person name="Kuo A."/>
            <person name="Tritt A."/>
            <person name="Lipzen A."/>
            <person name="He G."/>
            <person name="Yan M."/>
            <person name="Ng V."/>
            <person name="Cullen D."/>
            <person name="Martin F."/>
            <person name="Rosso M.-N."/>
            <person name="Henrissat B."/>
            <person name="Hibbett D."/>
            <person name="Martinez A.T."/>
            <person name="Grigoriev I.V."/>
        </authorList>
    </citation>
    <scope>NUCLEOTIDE SEQUENCE</scope>
    <source>
        <strain evidence="1">CBS 247.69</strain>
    </source>
</reference>
<name>A0A9P5YFU4_9AGAR</name>
<protein>
    <submittedName>
        <fullName evidence="1">Uncharacterized protein</fullName>
    </submittedName>
</protein>
<dbReference type="EMBL" id="MU150238">
    <property type="protein sequence ID" value="KAF9467071.1"/>
    <property type="molecule type" value="Genomic_DNA"/>
</dbReference>
<proteinExistence type="predicted"/>
<evidence type="ECO:0000313" key="2">
    <source>
        <dbReference type="Proteomes" id="UP000807353"/>
    </source>
</evidence>
<dbReference type="Proteomes" id="UP000807353">
    <property type="component" value="Unassembled WGS sequence"/>
</dbReference>
<sequence length="168" mass="19606">MSIGGSFIKQRKRKNSFWRVQIFPFTNLIRTQSPVATTVDTEKPVPNVPACVQQVANIQKSIETLLNKQPACIYLDTLRHKYMLVLNDASIREAVTKMLHYQDTVHRYQDVLLQLVGPQLEEWKKADTVRQSVRQLVQGLEDLETYTMLGRSEMQENYQSQNLMYQSW</sequence>
<dbReference type="AlphaFoldDB" id="A0A9P5YFU4"/>
<accession>A0A9P5YFU4</accession>
<comment type="caution">
    <text evidence="1">The sequence shown here is derived from an EMBL/GenBank/DDBJ whole genome shotgun (WGS) entry which is preliminary data.</text>
</comment>